<dbReference type="NCBIfam" id="TIGR02251">
    <property type="entry name" value="HIF-SF_euk"/>
    <property type="match status" value="1"/>
</dbReference>
<dbReference type="Proteomes" id="UP001216638">
    <property type="component" value="Chromosome 3"/>
</dbReference>
<dbReference type="GO" id="GO:0004722">
    <property type="term" value="F:protein serine/threonine phosphatase activity"/>
    <property type="evidence" value="ECO:0007669"/>
    <property type="project" value="UniProtKB-EC"/>
</dbReference>
<evidence type="ECO:0000313" key="4">
    <source>
        <dbReference type="Proteomes" id="UP001216638"/>
    </source>
</evidence>
<dbReference type="InterPro" id="IPR050365">
    <property type="entry name" value="TIM50"/>
</dbReference>
<feature type="compositionally biased region" description="Low complexity" evidence="1">
    <location>
        <begin position="1"/>
        <end position="16"/>
    </location>
</feature>
<dbReference type="InterPro" id="IPR004274">
    <property type="entry name" value="FCP1_dom"/>
</dbReference>
<dbReference type="InterPro" id="IPR011948">
    <property type="entry name" value="Dullard_phosphatase"/>
</dbReference>
<dbReference type="PROSITE" id="PS50969">
    <property type="entry name" value="FCP1"/>
    <property type="match status" value="1"/>
</dbReference>
<feature type="domain" description="FCP1 homology" evidence="2">
    <location>
        <begin position="98"/>
        <end position="310"/>
    </location>
</feature>
<name>A0AAF0IQD1_9BASI</name>
<dbReference type="AlphaFoldDB" id="A0AAF0IQD1"/>
<evidence type="ECO:0000313" key="3">
    <source>
        <dbReference type="EMBL" id="WFC95985.1"/>
    </source>
</evidence>
<keyword evidence="4" id="KW-1185">Reference proteome</keyword>
<evidence type="ECO:0000259" key="2">
    <source>
        <dbReference type="PROSITE" id="PS50969"/>
    </source>
</evidence>
<proteinExistence type="predicted"/>
<dbReference type="SUPFAM" id="SSF56784">
    <property type="entry name" value="HAD-like"/>
    <property type="match status" value="1"/>
</dbReference>
<reference evidence="3" key="1">
    <citation type="submission" date="2023-03" db="EMBL/GenBank/DDBJ databases">
        <title>Mating type loci evolution in Malassezia.</title>
        <authorList>
            <person name="Coelho M.A."/>
        </authorList>
    </citation>
    <scope>NUCLEOTIDE SEQUENCE</scope>
    <source>
        <strain evidence="3">CBS 14135</strain>
    </source>
</reference>
<dbReference type="EMBL" id="CP119953">
    <property type="protein sequence ID" value="WFC95985.1"/>
    <property type="molecule type" value="Genomic_DNA"/>
</dbReference>
<organism evidence="3 4">
    <name type="scientific">Malassezia brasiliensis</name>
    <dbReference type="NCBI Taxonomy" id="1821822"/>
    <lineage>
        <taxon>Eukaryota</taxon>
        <taxon>Fungi</taxon>
        <taxon>Dikarya</taxon>
        <taxon>Basidiomycota</taxon>
        <taxon>Ustilaginomycotina</taxon>
        <taxon>Malasseziomycetes</taxon>
        <taxon>Malasseziales</taxon>
        <taxon>Malasseziaceae</taxon>
        <taxon>Malassezia</taxon>
    </lineage>
</organism>
<dbReference type="InterPro" id="IPR036412">
    <property type="entry name" value="HAD-like_sf"/>
</dbReference>
<protein>
    <submittedName>
        <fullName evidence="3">Protein-serine/threonine phosphatase</fullName>
        <ecNumber evidence="3">3.1.3.16</ecNumber>
    </submittedName>
</protein>
<dbReference type="Gene3D" id="3.40.50.1000">
    <property type="entry name" value="HAD superfamily/HAD-like"/>
    <property type="match status" value="1"/>
</dbReference>
<evidence type="ECO:0000256" key="1">
    <source>
        <dbReference type="SAM" id="MobiDB-lite"/>
    </source>
</evidence>
<dbReference type="Pfam" id="PF03031">
    <property type="entry name" value="NIF"/>
    <property type="match status" value="1"/>
</dbReference>
<dbReference type="SMART" id="SM00577">
    <property type="entry name" value="CPDc"/>
    <property type="match status" value="1"/>
</dbReference>
<dbReference type="CDD" id="cd07521">
    <property type="entry name" value="HAD_FCP1-like"/>
    <property type="match status" value="1"/>
</dbReference>
<sequence>MPPEPGEAAPTAGAVAPDEDTQAASRASAHLPSLEALVHQRRRPQQQDTPKAEGARAASSSASPAPTSSGRAAHDKGHNEKGGGKAPPAVPRGPSSVIQQTPKVLVLDLDETLIHSKLRSGGRWSMLGGGAAYGTQLANPEAVGTRSAGRLLSFLGLGTGTRSNTAPLATSAHARLQPTVIEVSIDGRKVYYQVYKRPWVDYFLRKVASWYQVVIFTASMQEYADPVIDWLDGGQGLISGRLFRESCTLRDGSFMKDLTVVDADLRRVCLVDNSPISYVLQEANGIPVEGWTHDPNDVALLDLLPILDGLRYATDVRHILGLRGFL</sequence>
<dbReference type="InterPro" id="IPR023214">
    <property type="entry name" value="HAD_sf"/>
</dbReference>
<feature type="compositionally biased region" description="Basic and acidic residues" evidence="1">
    <location>
        <begin position="72"/>
        <end position="83"/>
    </location>
</feature>
<feature type="compositionally biased region" description="Low complexity" evidence="1">
    <location>
        <begin position="55"/>
        <end position="71"/>
    </location>
</feature>
<dbReference type="PANTHER" id="PTHR12210">
    <property type="entry name" value="DULLARD PROTEIN PHOSPHATASE"/>
    <property type="match status" value="1"/>
</dbReference>
<accession>A0AAF0IQD1</accession>
<keyword evidence="3" id="KW-0378">Hydrolase</keyword>
<dbReference type="EC" id="3.1.3.16" evidence="3"/>
<gene>
    <name evidence="3" type="primary">NEM1</name>
    <name evidence="3" type="ORF">MBRA1_002641</name>
</gene>
<feature type="region of interest" description="Disordered" evidence="1">
    <location>
        <begin position="1"/>
        <end position="97"/>
    </location>
</feature>